<dbReference type="AlphaFoldDB" id="A0A422PCP7"/>
<keyword evidence="1" id="KW-0175">Coiled coil</keyword>
<protein>
    <submittedName>
        <fullName evidence="3">Uncharacterized protein</fullName>
    </submittedName>
</protein>
<evidence type="ECO:0000256" key="2">
    <source>
        <dbReference type="SAM" id="MobiDB-lite"/>
    </source>
</evidence>
<feature type="compositionally biased region" description="Acidic residues" evidence="2">
    <location>
        <begin position="226"/>
        <end position="237"/>
    </location>
</feature>
<comment type="caution">
    <text evidence="3">The sequence shown here is derived from an EMBL/GenBank/DDBJ whole genome shotgun (WGS) entry which is preliminary data.</text>
</comment>
<dbReference type="EMBL" id="MKKU01000325">
    <property type="protein sequence ID" value="RNF15497.1"/>
    <property type="molecule type" value="Genomic_DNA"/>
</dbReference>
<evidence type="ECO:0000313" key="4">
    <source>
        <dbReference type="Proteomes" id="UP000284403"/>
    </source>
</evidence>
<reference evidence="3 4" key="1">
    <citation type="journal article" date="2018" name="BMC Genomics">
        <title>Genomic comparison of Trypanosoma conorhini and Trypanosoma rangeli to Trypanosoma cruzi strains of high and low virulence.</title>
        <authorList>
            <person name="Bradwell K.R."/>
            <person name="Koparde V.N."/>
            <person name="Matveyev A.V."/>
            <person name="Serrano M.G."/>
            <person name="Alves J.M."/>
            <person name="Parikh H."/>
            <person name="Huang B."/>
            <person name="Lee V."/>
            <person name="Espinosa-Alvarez O."/>
            <person name="Ortiz P.A."/>
            <person name="Costa-Martins A.G."/>
            <person name="Teixeira M.M."/>
            <person name="Buck G.A."/>
        </authorList>
    </citation>
    <scope>NUCLEOTIDE SEQUENCE [LARGE SCALE GENOMIC DNA]</scope>
    <source>
        <strain evidence="3 4">025E</strain>
    </source>
</reference>
<proteinExistence type="predicted"/>
<dbReference type="OrthoDB" id="242440at2759"/>
<dbReference type="RefSeq" id="XP_029227503.1">
    <property type="nucleotide sequence ID" value="XM_029372411.1"/>
</dbReference>
<feature type="region of interest" description="Disordered" evidence="2">
    <location>
        <begin position="218"/>
        <end position="238"/>
    </location>
</feature>
<dbReference type="GeneID" id="40319128"/>
<name>A0A422PCP7_9TRYP</name>
<organism evidence="3 4">
    <name type="scientific">Trypanosoma conorhini</name>
    <dbReference type="NCBI Taxonomy" id="83891"/>
    <lineage>
        <taxon>Eukaryota</taxon>
        <taxon>Discoba</taxon>
        <taxon>Euglenozoa</taxon>
        <taxon>Kinetoplastea</taxon>
        <taxon>Metakinetoplastina</taxon>
        <taxon>Trypanosomatida</taxon>
        <taxon>Trypanosomatidae</taxon>
        <taxon>Trypanosoma</taxon>
    </lineage>
</organism>
<feature type="coiled-coil region" evidence="1">
    <location>
        <begin position="90"/>
        <end position="135"/>
    </location>
</feature>
<evidence type="ECO:0000256" key="1">
    <source>
        <dbReference type="SAM" id="Coils"/>
    </source>
</evidence>
<accession>A0A422PCP7</accession>
<gene>
    <name evidence="3" type="ORF">Tco025E_05517</name>
</gene>
<evidence type="ECO:0000313" key="3">
    <source>
        <dbReference type="EMBL" id="RNF15497.1"/>
    </source>
</evidence>
<sequence length="267" mass="30148">MRRAGRKSVQRELADVEHKIFIEAAKRQDAEKALLQFRSQQSPLPFDNSRAMRDVLDEIEQVTGEKRRLREWLERGVAEAGRVSGQLPHISEAIHRAGELENEIRQTLQKMNKRHNELQQQLRGASMQVSLLQQEAATREGSGTVQVALNSPKQPECDPLLEDCLNMANKIEHLKDQCVLLEKAEAAMECLFTCSRRSLHKLGKLSVAVNTNNIWDGLETTPNESDSFDSEDGADGADDARSTRVFFLPQRWSLTAVTRVFVQFGLA</sequence>
<keyword evidence="4" id="KW-1185">Reference proteome</keyword>
<dbReference type="Proteomes" id="UP000284403">
    <property type="component" value="Unassembled WGS sequence"/>
</dbReference>